<evidence type="ECO:0008006" key="3">
    <source>
        <dbReference type="Google" id="ProtNLM"/>
    </source>
</evidence>
<sequence>MVGHVVVSPSSSVQLRMHNVHSSQTSCFSTNPRVKFSQRSCKIVSRKAYKFNVSTSLNLGSSCSQGDSTCKCTCFASLADFDGVAGSGWVPIGDQVLLTASIFLTYMAGVIPVQKTSTYSSGKSTIVEEIPEVGTSKSSGRETDFEGDLKSVWDVVKVKLLDSLDAIKRENTLGSKVLKPKPPQGKPPLSLYAISEGPQLYLLWSCFQKLEEEVSFYLLSPIVHFALICFQIPMISNSSSGAYINKKQNVHFELRNCINVRSSVVETCHLKIFMTNKISGTINSDEWMGSFTQIVREAYQAACTAWLKEELYVENTDSDNAITPLLIRMLNEKDAIFDKIRKSGKEDLFAEFLYFHKFGSPGKAFCYDLSFFRTHGVAILEDFMITLADGVASIYLELISVDSKFSNEMNSGGLSICSLSSRALQKLRNEVALYQWLHQNLEAVVSMYEDRFDLYILQTQVINNLDGSDDTESLSWWRKFTLGKTKAAPSSPLRYSIISDFSLPVKRTKELKALSGWRYYFSLFLELSDIGMPIIRVVLDKVSSVISFFLVTLIGRSVGLIFTGIRQSLRWK</sequence>
<dbReference type="Pfam" id="PF12452">
    <property type="entry name" value="DUF3685"/>
    <property type="match status" value="2"/>
</dbReference>
<reference evidence="2" key="1">
    <citation type="journal article" date="1998" name="DNA Res.">
        <title>Structural analysis of Arabidopsis thaliana chromosome 5. VI. Sequence features of the regions of 1,367,185 bp covered by 19 physically assigned P1 and TAC clones.</title>
        <authorList>
            <person name="Kotani H."/>
            <person name="Nakamura Y."/>
            <person name="Sato S."/>
            <person name="Asamizu E."/>
            <person name="Kaneko T."/>
            <person name="Miyajima N."/>
            <person name="Tabata S."/>
        </authorList>
    </citation>
    <scope>NUCLEOTIDE SEQUENCE [LARGE SCALE GENOMIC DNA]</scope>
</reference>
<protein>
    <recommendedName>
        <fullName evidence="3">Phosphoglycolate phosphatase</fullName>
    </recommendedName>
</protein>
<keyword evidence="1" id="KW-1133">Transmembrane helix</keyword>
<feature type="transmembrane region" description="Helical" evidence="1">
    <location>
        <begin position="545"/>
        <end position="565"/>
    </location>
</feature>
<proteinExistence type="predicted"/>
<dbReference type="EMBL" id="AB012242">
    <property type="protein sequence ID" value="BAB09436.1"/>
    <property type="molecule type" value="Genomic_DNA"/>
</dbReference>
<reference key="2">
    <citation type="journal article" date="2000" name="Nature">
        <title>Sequence and analysis of chromosome 5 of the plant Arabidopsis thaliana.</title>
        <authorList>
            <consortium name="Kazusa DNA Research Institute"/>
            <consortium name="Cold Spring Harbor and Washington University in St Louis Sequencing Consortium"/>
            <consortium name="European Union Arabidopsis Genome Sequencing Consortium"/>
            <person name="Tabata S."/>
            <person name="Kaneko T."/>
            <person name="Nakamura Y."/>
            <person name="Kotani H."/>
            <person name="Kato T."/>
            <person name="Asamizu E."/>
            <person name="Miyajima N."/>
            <person name="Sasamoto S."/>
            <person name="Kimura T."/>
            <person name="Hosouchi T."/>
            <person name="Kawashima K."/>
            <person name="Kohara M."/>
            <person name="Matsumoto M."/>
            <person name="Matsuno A."/>
            <person name="Muraki A."/>
            <person name="Nakayama S."/>
            <person name="Nakazaki N."/>
            <person name="Naruo K."/>
            <person name="Okumura S."/>
            <person name="Shinpo S."/>
            <person name="Takeuchi C."/>
            <person name="Wada T."/>
            <person name="Watanabe A."/>
            <person name="Yamada M."/>
            <person name="Yasuda M."/>
            <person name="Sato S."/>
            <person name="de la Bastide M."/>
            <person name="Huang E."/>
            <person name="Spiegel L."/>
            <person name="Gnoj L."/>
            <person name="O'Shaughnessy A."/>
            <person name="Preston R."/>
            <person name="Habermann K."/>
            <person name="Murray J."/>
            <person name="Johnson D."/>
            <person name="Rohlfing T."/>
            <person name="Nelson J."/>
            <person name="Stoneking T."/>
            <person name="Pepin K."/>
            <person name="Spieth J."/>
            <person name="Sekhon M."/>
            <person name="Armstrong J."/>
            <person name="Becker M."/>
            <person name="Belter E."/>
            <person name="Cordum H."/>
            <person name="Cordes M."/>
            <person name="Courtney L."/>
            <person name="Courtney W."/>
            <person name="Dante M."/>
            <person name="Du H."/>
            <person name="Edwards J."/>
            <person name="Fryman J."/>
            <person name="Haakensen B."/>
            <person name="Lamar E."/>
            <person name="Latreille P."/>
            <person name="Leonard S."/>
            <person name="Meyer R."/>
            <person name="Mulvaney E."/>
            <person name="Ozersky P."/>
            <person name="Riley A."/>
            <person name="Strowmatt C."/>
            <person name="Wagner-McPherson C."/>
            <person name="Wollam A."/>
            <person name="Yoakum M."/>
            <person name="Bell M."/>
            <person name="Dedhia N."/>
            <person name="Parnell L."/>
            <person name="Shah R."/>
            <person name="Rodriguez M."/>
            <person name="See L.H."/>
            <person name="Vil D."/>
            <person name="Baker J."/>
            <person name="Kirchoff K."/>
            <person name="Toth K."/>
            <person name="King L."/>
            <person name="Bahret A."/>
            <person name="Miller B."/>
            <person name="Marra M."/>
            <person name="Martienssen R."/>
            <person name="McCombie W.R."/>
            <person name="Wilson R.K."/>
            <person name="Murphy G."/>
            <person name="Bancroft I."/>
            <person name="Volckaert G."/>
            <person name="Wambutt R."/>
            <person name="Dusterhoft A."/>
            <person name="Stiekema W."/>
            <person name="Pohl T."/>
            <person name="Entian K.D."/>
            <person name="Terryn N."/>
            <person name="Hartley N."/>
            <person name="Bent E."/>
            <person name="Johnson S."/>
            <person name="Langham S.A."/>
            <person name="McCullagh B."/>
            <person name="Robben J."/>
            <person name="Grymonprez B."/>
            <person name="Zimmermann W."/>
            <person name="Ramsperger U."/>
            <person name="Wedler H."/>
            <person name="Balke K."/>
            <person name="Wedler E."/>
            <person name="Peters S."/>
            <person name="van Staveren M."/>
            <person name="Dirkse W."/>
            <person name="Mooijman P."/>
            <person name="Lankhorst R.K."/>
            <person name="Weitzenegger T."/>
            <person name="Bothe G."/>
            <person name="Rose M."/>
            <person name="Hauf J."/>
            <person name="Berneiser S."/>
            <person name="Hempel S."/>
            <person name="Feldpausch M."/>
            <person name="Lamberth S."/>
            <person name="Villarroel R."/>
            <person name="Gielen J."/>
            <person name="Ardiles W."/>
            <person name="Bents O."/>
            <person name="Lemcke K."/>
            <person name="Kolesov G."/>
            <person name="Mayer K."/>
            <person name="Rudd S."/>
            <person name="Schoof H."/>
            <person name="Schueller C."/>
            <person name="Zaccaria P."/>
            <person name="Mewes H.W."/>
            <person name="Bevan M."/>
            <person name="Fransz P."/>
        </authorList>
    </citation>
    <scope>NUCLEOTIDE SEQUENCE [LARGE SCALE GENOMIC DNA]</scope>
    <source>
        <strain>cv. Columbia</strain>
    </source>
</reference>
<keyword evidence="1" id="KW-0472">Membrane</keyword>
<organism evidence="2">
    <name type="scientific">Arabidopsis thaliana</name>
    <name type="common">Mouse-ear cress</name>
    <dbReference type="NCBI Taxonomy" id="3702"/>
    <lineage>
        <taxon>Eukaryota</taxon>
        <taxon>Viridiplantae</taxon>
        <taxon>Streptophyta</taxon>
        <taxon>Embryophyta</taxon>
        <taxon>Tracheophyta</taxon>
        <taxon>Spermatophyta</taxon>
        <taxon>Magnoliopsida</taxon>
        <taxon>eudicotyledons</taxon>
        <taxon>Gunneridae</taxon>
        <taxon>Pentapetalae</taxon>
        <taxon>rosids</taxon>
        <taxon>malvids</taxon>
        <taxon>Brassicales</taxon>
        <taxon>Brassicaceae</taxon>
        <taxon>Camelineae</taxon>
        <taxon>Arabidopsis</taxon>
    </lineage>
</organism>
<dbReference type="TAIR" id="AT5G48830"/>
<dbReference type="AlphaFoldDB" id="Q9FKB4"/>
<evidence type="ECO:0000256" key="1">
    <source>
        <dbReference type="SAM" id="Phobius"/>
    </source>
</evidence>
<dbReference type="InterPro" id="IPR022552">
    <property type="entry name" value="UPF_Ycf55"/>
</dbReference>
<evidence type="ECO:0000313" key="2">
    <source>
        <dbReference type="EMBL" id="BAB09436.1"/>
    </source>
</evidence>
<dbReference type="PANTHER" id="PTHR36807:SF2">
    <property type="entry name" value="PHOSPHOGLYCOLATE PHOSPHATASE"/>
    <property type="match status" value="1"/>
</dbReference>
<name>Q9FKB4_ARATH</name>
<dbReference type="PANTHER" id="PTHR36807">
    <property type="entry name" value="PHOSPHOGLYCOLATE PHOSPHATASE"/>
    <property type="match status" value="1"/>
</dbReference>
<dbReference type="ExpressionAtlas" id="Q9FKB4">
    <property type="expression patterns" value="baseline and differential"/>
</dbReference>
<keyword evidence="1" id="KW-0812">Transmembrane</keyword>
<accession>Q9FKB4</accession>